<keyword evidence="1" id="KW-0732">Signal</keyword>
<feature type="signal peptide" evidence="1">
    <location>
        <begin position="1"/>
        <end position="25"/>
    </location>
</feature>
<gene>
    <name evidence="2" type="ORF">F7731_18080</name>
</gene>
<proteinExistence type="predicted"/>
<dbReference type="EMBL" id="WBOS01000011">
    <property type="protein sequence ID" value="KAB2331502.1"/>
    <property type="molecule type" value="Genomic_DNA"/>
</dbReference>
<dbReference type="SUPFAM" id="SSF69318">
    <property type="entry name" value="Integrin alpha N-terminal domain"/>
    <property type="match status" value="1"/>
</dbReference>
<reference evidence="2 3" key="1">
    <citation type="journal article" date="2016" name="Antonie Van Leeuwenhoek">
        <title>Bacillus depressus sp. nov., isolated from soil of a sunflower field.</title>
        <authorList>
            <person name="Wei X."/>
            <person name="Xin D."/>
            <person name="Xin Y."/>
            <person name="Zhang H."/>
            <person name="Wang T."/>
            <person name="Zhang J."/>
        </authorList>
    </citation>
    <scope>NUCLEOTIDE SEQUENCE [LARGE SCALE GENOMIC DNA]</scope>
    <source>
        <strain evidence="2 3">BZ1</strain>
    </source>
</reference>
<keyword evidence="3" id="KW-1185">Reference proteome</keyword>
<evidence type="ECO:0000256" key="1">
    <source>
        <dbReference type="SAM" id="SignalP"/>
    </source>
</evidence>
<name>A0A6L3V3F4_9BACI</name>
<dbReference type="InterPro" id="IPR028994">
    <property type="entry name" value="Integrin_alpha_N"/>
</dbReference>
<protein>
    <recommendedName>
        <fullName evidence="4">VCBS repeat-containing protein</fullName>
    </recommendedName>
</protein>
<evidence type="ECO:0000313" key="2">
    <source>
        <dbReference type="EMBL" id="KAB2331502.1"/>
    </source>
</evidence>
<dbReference type="OrthoDB" id="1653343at2"/>
<comment type="caution">
    <text evidence="2">The sequence shown here is derived from an EMBL/GenBank/DDBJ whole genome shotgun (WGS) entry which is preliminary data.</text>
</comment>
<accession>A0A6L3V3F4</accession>
<sequence length="256" mass="28625">MKKEMVFALAAFFFLSMSALTGVYADENDNKWQTISKEKVDITGDGKKDLIIIKGLPYEEGTEFLKEIEMEIKTTNKKSLTINFDGGFNPRADYIDLNHDGLKDIFVAVDTGGSGGITKHYLYTAKNSTLTYLSVPDPLVINSQFLDGYKASITIQETGESYTFNLSNRAKDYEKTGLYQNGKLSEPTELMVDPYSLLKPVQISGKQYGLKGTQAVSGAYHADGIAIIESLWIYENGKWTLKNTRVMETNPSMKKR</sequence>
<dbReference type="Proteomes" id="UP000481030">
    <property type="component" value="Unassembled WGS sequence"/>
</dbReference>
<dbReference type="RefSeq" id="WP_151536201.1">
    <property type="nucleotide sequence ID" value="NZ_WBOS01000011.1"/>
</dbReference>
<evidence type="ECO:0008006" key="4">
    <source>
        <dbReference type="Google" id="ProtNLM"/>
    </source>
</evidence>
<organism evidence="2 3">
    <name type="scientific">Cytobacillus depressus</name>
    <dbReference type="NCBI Taxonomy" id="1602942"/>
    <lineage>
        <taxon>Bacteria</taxon>
        <taxon>Bacillati</taxon>
        <taxon>Bacillota</taxon>
        <taxon>Bacilli</taxon>
        <taxon>Bacillales</taxon>
        <taxon>Bacillaceae</taxon>
        <taxon>Cytobacillus</taxon>
    </lineage>
</organism>
<feature type="chain" id="PRO_5026859793" description="VCBS repeat-containing protein" evidence="1">
    <location>
        <begin position="26"/>
        <end position="256"/>
    </location>
</feature>
<evidence type="ECO:0000313" key="3">
    <source>
        <dbReference type="Proteomes" id="UP000481030"/>
    </source>
</evidence>
<dbReference type="AlphaFoldDB" id="A0A6L3V3F4"/>